<accession>A0A7S4IJN4</accession>
<dbReference type="EMBL" id="HBKQ01017933">
    <property type="protein sequence ID" value="CAE2231511.1"/>
    <property type="molecule type" value="Transcribed_RNA"/>
</dbReference>
<feature type="compositionally biased region" description="Low complexity" evidence="1">
    <location>
        <begin position="31"/>
        <end position="40"/>
    </location>
</feature>
<sequence length="233" mass="26145">MNRTAWSGEPAQEYAREQGSHGIRSTAGAQYPSMSMPSPYSPVQGGGNALYEMYAKRDECCVSDQMRTQFFEHEVVIRDTSKQFCYPKQYQVVVIPRFKRVDSAISKEPYCTCCEQSTYSVRMYVTRSNTMLGSFLGSSLYTILSPEPPNEEFLIQYVYGAVHEVGQMSHTIAHLTAASVSNPLQPSDELRTLTEPLKRSNDDSDTKSTRPISPNEEHECFIPPKSSVPVQGD</sequence>
<evidence type="ECO:0000313" key="2">
    <source>
        <dbReference type="EMBL" id="CAE2231511.1"/>
    </source>
</evidence>
<feature type="compositionally biased region" description="Basic and acidic residues" evidence="1">
    <location>
        <begin position="193"/>
        <end position="208"/>
    </location>
</feature>
<name>A0A7S4IJN4_9STRA</name>
<gene>
    <name evidence="2" type="ORF">OAUR00152_LOCUS12125</name>
</gene>
<feature type="region of interest" description="Disordered" evidence="1">
    <location>
        <begin position="1"/>
        <end position="40"/>
    </location>
</feature>
<evidence type="ECO:0000256" key="1">
    <source>
        <dbReference type="SAM" id="MobiDB-lite"/>
    </source>
</evidence>
<organism evidence="2">
    <name type="scientific">Odontella aurita</name>
    <dbReference type="NCBI Taxonomy" id="265563"/>
    <lineage>
        <taxon>Eukaryota</taxon>
        <taxon>Sar</taxon>
        <taxon>Stramenopiles</taxon>
        <taxon>Ochrophyta</taxon>
        <taxon>Bacillariophyta</taxon>
        <taxon>Mediophyceae</taxon>
        <taxon>Biddulphiophycidae</taxon>
        <taxon>Eupodiscales</taxon>
        <taxon>Odontellaceae</taxon>
        <taxon>Odontella</taxon>
    </lineage>
</organism>
<feature type="region of interest" description="Disordered" evidence="1">
    <location>
        <begin position="193"/>
        <end position="233"/>
    </location>
</feature>
<dbReference type="AlphaFoldDB" id="A0A7S4IJN4"/>
<proteinExistence type="predicted"/>
<reference evidence="2" key="1">
    <citation type="submission" date="2021-01" db="EMBL/GenBank/DDBJ databases">
        <authorList>
            <person name="Corre E."/>
            <person name="Pelletier E."/>
            <person name="Niang G."/>
            <person name="Scheremetjew M."/>
            <person name="Finn R."/>
            <person name="Kale V."/>
            <person name="Holt S."/>
            <person name="Cochrane G."/>
            <person name="Meng A."/>
            <person name="Brown T."/>
            <person name="Cohen L."/>
        </authorList>
    </citation>
    <scope>NUCLEOTIDE SEQUENCE</scope>
    <source>
        <strain evidence="2">Isolate 1302-5</strain>
    </source>
</reference>
<protein>
    <submittedName>
        <fullName evidence="2">Uncharacterized protein</fullName>
    </submittedName>
</protein>